<reference evidence="9" key="1">
    <citation type="journal article" date="2014" name="Genome Announc.">
        <title>Genome sequence and annotation of Acremonium chrysogenum, producer of the beta-lactam antibiotic cephalosporin C.</title>
        <authorList>
            <person name="Terfehr D."/>
            <person name="Dahlmann T.A."/>
            <person name="Specht T."/>
            <person name="Zadra I."/>
            <person name="Kuernsteiner H."/>
            <person name="Kueck U."/>
        </authorList>
    </citation>
    <scope>NUCLEOTIDE SEQUENCE [LARGE SCALE GENOMIC DNA]</scope>
    <source>
        <strain evidence="9">ATCC 11550 / CBS 779.69 / DSM 880 / IAM 14645 / JCM 23072 / IMI 49137</strain>
    </source>
</reference>
<dbReference type="STRING" id="857340.A0A086SZN7"/>
<evidence type="ECO:0000256" key="4">
    <source>
        <dbReference type="ARBA" id="ARBA00023002"/>
    </source>
</evidence>
<dbReference type="GO" id="GO:0016705">
    <property type="term" value="F:oxidoreductase activity, acting on paired donors, with incorporation or reduction of molecular oxygen"/>
    <property type="evidence" value="ECO:0007669"/>
    <property type="project" value="InterPro"/>
</dbReference>
<dbReference type="GO" id="GO:0005506">
    <property type="term" value="F:iron ion binding"/>
    <property type="evidence" value="ECO:0007669"/>
    <property type="project" value="InterPro"/>
</dbReference>
<dbReference type="GO" id="GO:0004497">
    <property type="term" value="F:monooxygenase activity"/>
    <property type="evidence" value="ECO:0007669"/>
    <property type="project" value="UniProtKB-KW"/>
</dbReference>
<sequence length="552" mass="62568">MDLPVNDSLTAAEAVVTSRGAIRQVLTHASALRLEDLKLNIGTGPTILVMIAAWFLLSAYTRPSIRIAGAPVVGRRSKWEPDLSLLWRYTAQAREIIGGGAARFKDRPFIVKRHDVDWNVMPHKYLDELRLVSPLKLSSVKANTQNLGHKWTKLTHVTTSNLHFRVVSNKLTPDLPKYLEGIRRELDDVWADEVPRPTEWQEFDIQEAHRRLAGRLAAKVFVGHPACRDPEWIRVSVGFSMDVFKTGLLLRMFPPLLHPIVARLLPSRRAVLNDLEIAKRTLGPLMDKHREHVAAKARGEEVEEEEDILLHWMMDHATDEENKLDNMAVRNLFITLAAVHTTSMSATHMLFDLCAHPEWLDVMRDEISQVKRELGPLGSSPEAAPKHWLARLEKMDSLFVESQRMNLPSLFVPQRIATEDYTLKDGTVIPKGAKITWAARDHMHDPDVYHDPSVFDPMRSYRKRHSAPGLLNKHLASAASLDSLAFGYGAQACPGRWFSVGEVKLILVKLLSEYEVKFTPDRTTRPENLYAGENSFPDPSVNIMLKLREEPL</sequence>
<comment type="cofactor">
    <cofactor evidence="1 7">
        <name>heme</name>
        <dbReference type="ChEBI" id="CHEBI:30413"/>
    </cofactor>
</comment>
<dbReference type="PANTHER" id="PTHR46206">
    <property type="entry name" value="CYTOCHROME P450"/>
    <property type="match status" value="1"/>
</dbReference>
<organism evidence="8 9">
    <name type="scientific">Hapsidospora chrysogenum (strain ATCC 11550 / CBS 779.69 / DSM 880 / IAM 14645 / JCM 23072 / IMI 49137)</name>
    <name type="common">Acremonium chrysogenum</name>
    <dbReference type="NCBI Taxonomy" id="857340"/>
    <lineage>
        <taxon>Eukaryota</taxon>
        <taxon>Fungi</taxon>
        <taxon>Dikarya</taxon>
        <taxon>Ascomycota</taxon>
        <taxon>Pezizomycotina</taxon>
        <taxon>Sordariomycetes</taxon>
        <taxon>Hypocreomycetidae</taxon>
        <taxon>Hypocreales</taxon>
        <taxon>Bionectriaceae</taxon>
        <taxon>Hapsidospora</taxon>
    </lineage>
</organism>
<proteinExistence type="inferred from homology"/>
<accession>A0A086SZN7</accession>
<evidence type="ECO:0000256" key="2">
    <source>
        <dbReference type="ARBA" id="ARBA00010617"/>
    </source>
</evidence>
<dbReference type="CDD" id="cd11041">
    <property type="entry name" value="CYP503A1-like"/>
    <property type="match status" value="1"/>
</dbReference>
<keyword evidence="5 7" id="KW-0408">Iron</keyword>
<dbReference type="Pfam" id="PF00067">
    <property type="entry name" value="p450"/>
    <property type="match status" value="1"/>
</dbReference>
<evidence type="ECO:0000256" key="3">
    <source>
        <dbReference type="ARBA" id="ARBA00022723"/>
    </source>
</evidence>
<evidence type="ECO:0000313" key="9">
    <source>
        <dbReference type="Proteomes" id="UP000029964"/>
    </source>
</evidence>
<keyword evidence="3 7" id="KW-0479">Metal-binding</keyword>
<dbReference type="PRINTS" id="PR00465">
    <property type="entry name" value="EP450IV"/>
</dbReference>
<dbReference type="OrthoDB" id="1844152at2759"/>
<comment type="similarity">
    <text evidence="2">Belongs to the cytochrome P450 family.</text>
</comment>
<dbReference type="InterPro" id="IPR001128">
    <property type="entry name" value="Cyt_P450"/>
</dbReference>
<dbReference type="GO" id="GO:0020037">
    <property type="term" value="F:heme binding"/>
    <property type="evidence" value="ECO:0007669"/>
    <property type="project" value="InterPro"/>
</dbReference>
<dbReference type="Proteomes" id="UP000029964">
    <property type="component" value="Unassembled WGS sequence"/>
</dbReference>
<protein>
    <submittedName>
        <fullName evidence="8">Ent-kaurene oxidase-like protein</fullName>
    </submittedName>
</protein>
<evidence type="ECO:0000256" key="1">
    <source>
        <dbReference type="ARBA" id="ARBA00001971"/>
    </source>
</evidence>
<name>A0A086SZN7_HAPC1</name>
<dbReference type="PANTHER" id="PTHR46206:SF9">
    <property type="entry name" value="CYTOCHROME P450"/>
    <property type="match status" value="1"/>
</dbReference>
<evidence type="ECO:0000256" key="6">
    <source>
        <dbReference type="ARBA" id="ARBA00023033"/>
    </source>
</evidence>
<keyword evidence="9" id="KW-1185">Reference proteome</keyword>
<evidence type="ECO:0000313" key="8">
    <source>
        <dbReference type="EMBL" id="KFH42569.1"/>
    </source>
</evidence>
<keyword evidence="6" id="KW-0503">Monooxygenase</keyword>
<keyword evidence="7" id="KW-0349">Heme</keyword>
<feature type="binding site" description="axial binding residue" evidence="7">
    <location>
        <position position="493"/>
    </location>
    <ligand>
        <name>heme</name>
        <dbReference type="ChEBI" id="CHEBI:30413"/>
    </ligand>
    <ligandPart>
        <name>Fe</name>
        <dbReference type="ChEBI" id="CHEBI:18248"/>
    </ligandPart>
</feature>
<keyword evidence="4" id="KW-0560">Oxidoreductase</keyword>
<comment type="caution">
    <text evidence="8">The sequence shown here is derived from an EMBL/GenBank/DDBJ whole genome shotgun (WGS) entry which is preliminary data.</text>
</comment>
<dbReference type="HOGENOM" id="CLU_022195_0_1_1"/>
<dbReference type="AlphaFoldDB" id="A0A086SZN7"/>
<gene>
    <name evidence="8" type="ORF">ACRE_067330</name>
</gene>
<dbReference type="InterPro" id="IPR002403">
    <property type="entry name" value="Cyt_P450_E_grp-IV"/>
</dbReference>
<evidence type="ECO:0000256" key="5">
    <source>
        <dbReference type="ARBA" id="ARBA00023004"/>
    </source>
</evidence>
<dbReference type="EMBL" id="JPKY01000091">
    <property type="protein sequence ID" value="KFH42569.1"/>
    <property type="molecule type" value="Genomic_DNA"/>
</dbReference>
<dbReference type="InterPro" id="IPR036396">
    <property type="entry name" value="Cyt_P450_sf"/>
</dbReference>
<dbReference type="Gene3D" id="1.10.630.10">
    <property type="entry name" value="Cytochrome P450"/>
    <property type="match status" value="1"/>
</dbReference>
<evidence type="ECO:0000256" key="7">
    <source>
        <dbReference type="PIRSR" id="PIRSR602403-1"/>
    </source>
</evidence>
<dbReference type="SUPFAM" id="SSF48264">
    <property type="entry name" value="Cytochrome P450"/>
    <property type="match status" value="1"/>
</dbReference>